<reference evidence="3" key="2">
    <citation type="submission" date="2023-05" db="EMBL/GenBank/DDBJ databases">
        <authorList>
            <consortium name="Lawrence Berkeley National Laboratory"/>
            <person name="Steindorff A."/>
            <person name="Hensen N."/>
            <person name="Bonometti L."/>
            <person name="Westerberg I."/>
            <person name="Brannstrom I.O."/>
            <person name="Guillou S."/>
            <person name="Cros-Aarteil S."/>
            <person name="Calhoun S."/>
            <person name="Haridas S."/>
            <person name="Kuo A."/>
            <person name="Mondo S."/>
            <person name="Pangilinan J."/>
            <person name="Riley R."/>
            <person name="Labutti K."/>
            <person name="Andreopoulos B."/>
            <person name="Lipzen A."/>
            <person name="Chen C."/>
            <person name="Yanf M."/>
            <person name="Daum C."/>
            <person name="Ng V."/>
            <person name="Clum A."/>
            <person name="Ohm R."/>
            <person name="Martin F."/>
            <person name="Silar P."/>
            <person name="Natvig D."/>
            <person name="Lalanne C."/>
            <person name="Gautier V."/>
            <person name="Ament-Velasquez S.L."/>
            <person name="Kruys A."/>
            <person name="Hutchinson M.I."/>
            <person name="Powell A.J."/>
            <person name="Barry K."/>
            <person name="Miller A.N."/>
            <person name="Grigoriev I.V."/>
            <person name="Debuchy R."/>
            <person name="Gladieux P."/>
            <person name="Thoren M.H."/>
            <person name="Johannesson H."/>
        </authorList>
    </citation>
    <scope>NUCLEOTIDE SEQUENCE</scope>
    <source>
        <strain evidence="3">PSN309</strain>
    </source>
</reference>
<keyword evidence="4" id="KW-1185">Reference proteome</keyword>
<name>A0AAN6WSY9_9PEZI</name>
<organism evidence="3 4">
    <name type="scientific">Podospora australis</name>
    <dbReference type="NCBI Taxonomy" id="1536484"/>
    <lineage>
        <taxon>Eukaryota</taxon>
        <taxon>Fungi</taxon>
        <taxon>Dikarya</taxon>
        <taxon>Ascomycota</taxon>
        <taxon>Pezizomycotina</taxon>
        <taxon>Sordariomycetes</taxon>
        <taxon>Sordariomycetidae</taxon>
        <taxon>Sordariales</taxon>
        <taxon>Podosporaceae</taxon>
        <taxon>Podospora</taxon>
    </lineage>
</organism>
<evidence type="ECO:0000256" key="2">
    <source>
        <dbReference type="SAM" id="SignalP"/>
    </source>
</evidence>
<dbReference type="AlphaFoldDB" id="A0AAN6WSY9"/>
<feature type="compositionally biased region" description="Pro residues" evidence="1">
    <location>
        <begin position="35"/>
        <end position="45"/>
    </location>
</feature>
<protein>
    <recommendedName>
        <fullName evidence="5">F-box domain-containing protein</fullName>
    </recommendedName>
</protein>
<proteinExistence type="predicted"/>
<dbReference type="EMBL" id="MU864400">
    <property type="protein sequence ID" value="KAK4187564.1"/>
    <property type="molecule type" value="Genomic_DNA"/>
</dbReference>
<feature type="compositionally biased region" description="Pro residues" evidence="1">
    <location>
        <begin position="55"/>
        <end position="64"/>
    </location>
</feature>
<evidence type="ECO:0008006" key="5">
    <source>
        <dbReference type="Google" id="ProtNLM"/>
    </source>
</evidence>
<dbReference type="InterPro" id="IPR036047">
    <property type="entry name" value="F-box-like_dom_sf"/>
</dbReference>
<dbReference type="Proteomes" id="UP001302126">
    <property type="component" value="Unassembled WGS sequence"/>
</dbReference>
<feature type="signal peptide" evidence="2">
    <location>
        <begin position="1"/>
        <end position="20"/>
    </location>
</feature>
<dbReference type="SUPFAM" id="SSF81383">
    <property type="entry name" value="F-box domain"/>
    <property type="match status" value="1"/>
</dbReference>
<evidence type="ECO:0000313" key="3">
    <source>
        <dbReference type="EMBL" id="KAK4187564.1"/>
    </source>
</evidence>
<feature type="chain" id="PRO_5042997957" description="F-box domain-containing protein" evidence="2">
    <location>
        <begin position="21"/>
        <end position="245"/>
    </location>
</feature>
<feature type="region of interest" description="Disordered" evidence="1">
    <location>
        <begin position="17"/>
        <end position="78"/>
    </location>
</feature>
<keyword evidence="2" id="KW-0732">Signal</keyword>
<comment type="caution">
    <text evidence="3">The sequence shown here is derived from an EMBL/GenBank/DDBJ whole genome shotgun (WGS) entry which is preliminary data.</text>
</comment>
<accession>A0AAN6WSY9</accession>
<sequence>MATTLLLQLFVIQQQGRTLAAQRRSKVPTSQPHQVPRPPDYPRAPRPCNNWSMPPHAPNSPQPSSPGTKEQCDAGPSPSEERALVSFVAAALHNDKNSPIYRLPKPVLVQLLKMLDPVSVECLRRTGRRFLQIFDLWYGWPIRRSYPWSTPNLVTSMTAFERETLRPLLVKDAYCFRCQASLRAPDRAQRVAKCISRYLHCSGCRRDHPTCLFTPEQRRAPKNNRLCAGRTGHVRLCQHRVLMWD</sequence>
<evidence type="ECO:0000313" key="4">
    <source>
        <dbReference type="Proteomes" id="UP001302126"/>
    </source>
</evidence>
<gene>
    <name evidence="3" type="ORF">QBC35DRAFT_230191</name>
</gene>
<evidence type="ECO:0000256" key="1">
    <source>
        <dbReference type="SAM" id="MobiDB-lite"/>
    </source>
</evidence>
<reference evidence="3" key="1">
    <citation type="journal article" date="2023" name="Mol. Phylogenet. Evol.">
        <title>Genome-scale phylogeny and comparative genomics of the fungal order Sordariales.</title>
        <authorList>
            <person name="Hensen N."/>
            <person name="Bonometti L."/>
            <person name="Westerberg I."/>
            <person name="Brannstrom I.O."/>
            <person name="Guillou S."/>
            <person name="Cros-Aarteil S."/>
            <person name="Calhoun S."/>
            <person name="Haridas S."/>
            <person name="Kuo A."/>
            <person name="Mondo S."/>
            <person name="Pangilinan J."/>
            <person name="Riley R."/>
            <person name="LaButti K."/>
            <person name="Andreopoulos B."/>
            <person name="Lipzen A."/>
            <person name="Chen C."/>
            <person name="Yan M."/>
            <person name="Daum C."/>
            <person name="Ng V."/>
            <person name="Clum A."/>
            <person name="Steindorff A."/>
            <person name="Ohm R.A."/>
            <person name="Martin F."/>
            <person name="Silar P."/>
            <person name="Natvig D.O."/>
            <person name="Lalanne C."/>
            <person name="Gautier V."/>
            <person name="Ament-Velasquez S.L."/>
            <person name="Kruys A."/>
            <person name="Hutchinson M.I."/>
            <person name="Powell A.J."/>
            <person name="Barry K."/>
            <person name="Miller A.N."/>
            <person name="Grigoriev I.V."/>
            <person name="Debuchy R."/>
            <person name="Gladieux P."/>
            <person name="Hiltunen Thoren M."/>
            <person name="Johannesson H."/>
        </authorList>
    </citation>
    <scope>NUCLEOTIDE SEQUENCE</scope>
    <source>
        <strain evidence="3">PSN309</strain>
    </source>
</reference>